<evidence type="ECO:0000313" key="9">
    <source>
        <dbReference type="Proteomes" id="UP000261640"/>
    </source>
</evidence>
<keyword evidence="5" id="KW-0446">Lipid-binding</keyword>
<evidence type="ECO:0008006" key="10">
    <source>
        <dbReference type="Google" id="ProtNLM"/>
    </source>
</evidence>
<feature type="region of interest" description="Disordered" evidence="7">
    <location>
        <begin position="415"/>
        <end position="454"/>
    </location>
</feature>
<sequence length="969" mass="107468">KTAPTINEFPLKKNNRFCLQSDTMTATVKSQKSGKFRRTALTFFGVRKSICILPSFFGGRSKNQNKWSSKKGITKSRTHDGLSKGCHDDSRYTSAGDFEYSGQRDCAGELHNNCHNECIHSAADQKSLTLGRQKKGLRSLFHSFKHHRNHRNAGMDKTEMVAMSSPHCKKKVPIDQDSTNQYVTECLGTEPDVPDFADVICDISIGLECGDSDAVVLEKSGELESPKCELDDQMCDDQVEEMNLVAVVSSEYEELSRGHSEPCLKLQMTSEPVLKSETPTGSTDQLNLIFGDVASLKSFDSLTGCGDIIADQEDDSITESTVSGERSRNGGKRASCYLTYQGGGEEMASPEGVDEESIHEFWANNASEEICCTCHQDHTDLTADLTSTHNMDLLNSNSVHQASGMDTSSIADVLTPQSEHQESVPNSDEGYYDSTTPGQDEGQEKIDRLRTDRLPRDSYSGDALYELFAPDESLISPHYENKSKLPSSKECEYLSGPVHVTDSAFVPEMNRLQISPELYKVNDFLEMTSTDVFDEKGSMLASTEKRAKSMNAECEKNHSSISFGSTSDPDFETFCEPKEHDLEENKPVALPYKNIGSQSPDSNNDLDDGQTVCFSQALVDYTKHSQMLSNLCNSVDDLETNSAFTPNMEALPTIVTFDVVDMHNEGEYDEQIHMELEEHISSPYQEFEESYLQKDAFAACDYQIFDMYEQNLITNTWAVASLPRHLGLTRGSQSMPNQLSLDRRSRSLDTEGLELQMPDTYKENTAAVVSCPQTEKDSEGDSSPYYKNVLMSASSQKRSEMALSLPLTDGEISEKVQLLSQAQIKHKIHSTLSSSNFPNSESERLCSDVSDLVSCDLMSQNTDNYNRQCHLPLQSDSCSPHSTFVYSGMMEDVSDGTDDVFCKAASNLPCYNQSSKSRPDATKEGISQTGSPLNADMMQDEMSVISEAQTPKNVVRPMSCNKLPEESLN</sequence>
<dbReference type="AlphaFoldDB" id="A0A3Q3LSS8"/>
<keyword evidence="6" id="KW-0472">Membrane</keyword>
<protein>
    <recommendedName>
        <fullName evidence="10">APC membrane recruitment protein 1</fullName>
    </recommendedName>
</protein>
<feature type="region of interest" description="Disordered" evidence="7">
    <location>
        <begin position="912"/>
        <end position="969"/>
    </location>
</feature>
<evidence type="ECO:0000256" key="3">
    <source>
        <dbReference type="ARBA" id="ARBA00022475"/>
    </source>
</evidence>
<comment type="subcellular location">
    <subcellularLocation>
        <location evidence="1">Cell membrane</location>
        <topology evidence="1">Peripheral membrane protein</topology>
    </subcellularLocation>
</comment>
<dbReference type="GO" id="GO:0016055">
    <property type="term" value="P:Wnt signaling pathway"/>
    <property type="evidence" value="ECO:0007669"/>
    <property type="project" value="UniProtKB-KW"/>
</dbReference>
<dbReference type="GeneTree" id="ENSGT00530000063529"/>
<dbReference type="Ensembl" id="ENSMAMT00000017828.2">
    <property type="protein sequence ID" value="ENSMAMP00000017363.2"/>
    <property type="gene ID" value="ENSMAMG00000011753.2"/>
</dbReference>
<reference evidence="8" key="2">
    <citation type="submission" date="2025-09" db="UniProtKB">
        <authorList>
            <consortium name="Ensembl"/>
        </authorList>
    </citation>
    <scope>IDENTIFICATION</scope>
</reference>
<dbReference type="PANTHER" id="PTHR22237:SF0">
    <property type="entry name" value="APC MEMBRANE RECRUITMENT PROTEIN 1"/>
    <property type="match status" value="1"/>
</dbReference>
<evidence type="ECO:0000313" key="8">
    <source>
        <dbReference type="Ensembl" id="ENSMAMP00000017363.2"/>
    </source>
</evidence>
<feature type="compositionally biased region" description="Basic and acidic residues" evidence="7">
    <location>
        <begin position="77"/>
        <end position="86"/>
    </location>
</feature>
<dbReference type="GO" id="GO:0060828">
    <property type="term" value="P:regulation of canonical Wnt signaling pathway"/>
    <property type="evidence" value="ECO:0007669"/>
    <property type="project" value="TreeGrafter"/>
</dbReference>
<dbReference type="PANTHER" id="PTHR22237">
    <property type="entry name" value="APC MEMBRANE RECRUITMENT PROTEIN 2-RELATED"/>
    <property type="match status" value="1"/>
</dbReference>
<evidence type="ECO:0000256" key="4">
    <source>
        <dbReference type="ARBA" id="ARBA00022687"/>
    </source>
</evidence>
<dbReference type="Proteomes" id="UP000261640">
    <property type="component" value="Unplaced"/>
</dbReference>
<evidence type="ECO:0000256" key="2">
    <source>
        <dbReference type="ARBA" id="ARBA00007750"/>
    </source>
</evidence>
<dbReference type="Pfam" id="PF09422">
    <property type="entry name" value="AMER"/>
    <property type="match status" value="1"/>
</dbReference>
<dbReference type="STRING" id="205130.ENSMAMP00000017363"/>
<evidence type="ECO:0000256" key="5">
    <source>
        <dbReference type="ARBA" id="ARBA00023121"/>
    </source>
</evidence>
<evidence type="ECO:0000256" key="6">
    <source>
        <dbReference type="ARBA" id="ARBA00023136"/>
    </source>
</evidence>
<feature type="compositionally biased region" description="Polar residues" evidence="7">
    <location>
        <begin position="415"/>
        <end position="426"/>
    </location>
</feature>
<comment type="similarity">
    <text evidence="2">Belongs to the Amer family.</text>
</comment>
<evidence type="ECO:0000256" key="1">
    <source>
        <dbReference type="ARBA" id="ARBA00004202"/>
    </source>
</evidence>
<keyword evidence="3" id="KW-1003">Cell membrane</keyword>
<evidence type="ECO:0000256" key="7">
    <source>
        <dbReference type="SAM" id="MobiDB-lite"/>
    </source>
</evidence>
<feature type="compositionally biased region" description="Basic and acidic residues" evidence="7">
    <location>
        <begin position="442"/>
        <end position="454"/>
    </location>
</feature>
<dbReference type="GO" id="GO:0005886">
    <property type="term" value="C:plasma membrane"/>
    <property type="evidence" value="ECO:0007669"/>
    <property type="project" value="UniProtKB-SubCell"/>
</dbReference>
<dbReference type="FunCoup" id="A0A3Q3LSS8">
    <property type="interactions" value="1018"/>
</dbReference>
<feature type="region of interest" description="Disordered" evidence="7">
    <location>
        <begin position="63"/>
        <end position="86"/>
    </location>
</feature>
<dbReference type="GO" id="GO:0008013">
    <property type="term" value="F:beta-catenin binding"/>
    <property type="evidence" value="ECO:0007669"/>
    <property type="project" value="TreeGrafter"/>
</dbReference>
<dbReference type="InParanoid" id="A0A3Q3LSS8"/>
<organism evidence="8 9">
    <name type="scientific">Mastacembelus armatus</name>
    <name type="common">zig-zag eel</name>
    <dbReference type="NCBI Taxonomy" id="205130"/>
    <lineage>
        <taxon>Eukaryota</taxon>
        <taxon>Metazoa</taxon>
        <taxon>Chordata</taxon>
        <taxon>Craniata</taxon>
        <taxon>Vertebrata</taxon>
        <taxon>Euteleostomi</taxon>
        <taxon>Actinopterygii</taxon>
        <taxon>Neopterygii</taxon>
        <taxon>Teleostei</taxon>
        <taxon>Neoteleostei</taxon>
        <taxon>Acanthomorphata</taxon>
        <taxon>Anabantaria</taxon>
        <taxon>Synbranchiformes</taxon>
        <taxon>Mastacembelidae</taxon>
        <taxon>Mastacembelus</taxon>
    </lineage>
</organism>
<accession>A0A3Q3LSS8</accession>
<dbReference type="GO" id="GO:0005546">
    <property type="term" value="F:phosphatidylinositol-4,5-bisphosphate binding"/>
    <property type="evidence" value="ECO:0007669"/>
    <property type="project" value="TreeGrafter"/>
</dbReference>
<keyword evidence="9" id="KW-1185">Reference proteome</keyword>
<dbReference type="InterPro" id="IPR019003">
    <property type="entry name" value="AMER"/>
</dbReference>
<reference evidence="8" key="1">
    <citation type="submission" date="2025-08" db="UniProtKB">
        <authorList>
            <consortium name="Ensembl"/>
        </authorList>
    </citation>
    <scope>IDENTIFICATION</scope>
</reference>
<proteinExistence type="inferred from homology"/>
<keyword evidence="4" id="KW-0879">Wnt signaling pathway</keyword>
<name>A0A3Q3LSS8_9TELE</name>